<dbReference type="PANTHER" id="PTHR34203">
    <property type="entry name" value="METHYLTRANSFERASE, FKBM FAMILY PROTEIN"/>
    <property type="match status" value="1"/>
</dbReference>
<dbReference type="InterPro" id="IPR029063">
    <property type="entry name" value="SAM-dependent_MTases_sf"/>
</dbReference>
<dbReference type="GO" id="GO:0032259">
    <property type="term" value="P:methylation"/>
    <property type="evidence" value="ECO:0007669"/>
    <property type="project" value="UniProtKB-KW"/>
</dbReference>
<accession>A0A5C6EVY5</accession>
<sequence>MQRMKFRGFQLFFHNRDAAESMVRQIDDFPSFFTPQGDRPLIIDCGANIGVSAMEWKSRWPTAEIICFEPDPFTFKVLQKNFDFNDVPGVKCINAAVVDQDGPIDFYGDIQTTGDARGNSVDPAWAKRAGTTQTSVRGVRLSSYIKDREVSFLKIDIEGAEQRVIEEIADCLPRIEAIYVEVHETDDSIDRNSVAGITRLLADAGFTIEQEPRLGEHALPAHLRDWQASVGAVQTQLLCWR</sequence>
<evidence type="ECO:0000259" key="1">
    <source>
        <dbReference type="Pfam" id="PF05050"/>
    </source>
</evidence>
<dbReference type="NCBIfam" id="TIGR01444">
    <property type="entry name" value="fkbM_fam"/>
    <property type="match status" value="1"/>
</dbReference>
<protein>
    <submittedName>
        <fullName evidence="2">31-O-demethyl-FK506 methyltransferase FkbM</fullName>
        <ecNumber evidence="2">2.1.1.-</ecNumber>
    </submittedName>
</protein>
<dbReference type="OrthoDB" id="276857at2"/>
<dbReference type="Gene3D" id="3.40.50.150">
    <property type="entry name" value="Vaccinia Virus protein VP39"/>
    <property type="match status" value="1"/>
</dbReference>
<dbReference type="GO" id="GO:0008168">
    <property type="term" value="F:methyltransferase activity"/>
    <property type="evidence" value="ECO:0007669"/>
    <property type="project" value="UniProtKB-KW"/>
</dbReference>
<dbReference type="SUPFAM" id="SSF53335">
    <property type="entry name" value="S-adenosyl-L-methionine-dependent methyltransferases"/>
    <property type="match status" value="1"/>
</dbReference>
<dbReference type="InterPro" id="IPR052514">
    <property type="entry name" value="SAM-dependent_MTase"/>
</dbReference>
<keyword evidence="2" id="KW-0808">Transferase</keyword>
<evidence type="ECO:0000313" key="2">
    <source>
        <dbReference type="EMBL" id="TWU51649.1"/>
    </source>
</evidence>
<keyword evidence="3" id="KW-1185">Reference proteome</keyword>
<dbReference type="PANTHER" id="PTHR34203:SF15">
    <property type="entry name" value="SLL1173 PROTEIN"/>
    <property type="match status" value="1"/>
</dbReference>
<gene>
    <name evidence="2" type="primary">fkbM</name>
    <name evidence="2" type="ORF">Poly59_32430</name>
</gene>
<dbReference type="InterPro" id="IPR006342">
    <property type="entry name" value="FkbM_mtfrase"/>
</dbReference>
<dbReference type="EC" id="2.1.1.-" evidence="2"/>
<comment type="caution">
    <text evidence="2">The sequence shown here is derived from an EMBL/GenBank/DDBJ whole genome shotgun (WGS) entry which is preliminary data.</text>
</comment>
<proteinExistence type="predicted"/>
<keyword evidence="2" id="KW-0489">Methyltransferase</keyword>
<dbReference type="AlphaFoldDB" id="A0A5C6EVY5"/>
<dbReference type="Proteomes" id="UP000317977">
    <property type="component" value="Unassembled WGS sequence"/>
</dbReference>
<dbReference type="Pfam" id="PF05050">
    <property type="entry name" value="Methyltransf_21"/>
    <property type="match status" value="1"/>
</dbReference>
<name>A0A5C6EVY5_9BACT</name>
<evidence type="ECO:0000313" key="3">
    <source>
        <dbReference type="Proteomes" id="UP000317977"/>
    </source>
</evidence>
<dbReference type="RefSeq" id="WP_146534959.1">
    <property type="nucleotide sequence ID" value="NZ_SJPX01000003.1"/>
</dbReference>
<reference evidence="2 3" key="1">
    <citation type="submission" date="2019-02" db="EMBL/GenBank/DDBJ databases">
        <title>Deep-cultivation of Planctomycetes and their phenomic and genomic characterization uncovers novel biology.</title>
        <authorList>
            <person name="Wiegand S."/>
            <person name="Jogler M."/>
            <person name="Boedeker C."/>
            <person name="Pinto D."/>
            <person name="Vollmers J."/>
            <person name="Rivas-Marin E."/>
            <person name="Kohn T."/>
            <person name="Peeters S.H."/>
            <person name="Heuer A."/>
            <person name="Rast P."/>
            <person name="Oberbeckmann S."/>
            <person name="Bunk B."/>
            <person name="Jeske O."/>
            <person name="Meyerdierks A."/>
            <person name="Storesund J.E."/>
            <person name="Kallscheuer N."/>
            <person name="Luecker S."/>
            <person name="Lage O.M."/>
            <person name="Pohl T."/>
            <person name="Merkel B.J."/>
            <person name="Hornburger P."/>
            <person name="Mueller R.-W."/>
            <person name="Bruemmer F."/>
            <person name="Labrenz M."/>
            <person name="Spormann A.M."/>
            <person name="Op Den Camp H."/>
            <person name="Overmann J."/>
            <person name="Amann R."/>
            <person name="Jetten M.S.M."/>
            <person name="Mascher T."/>
            <person name="Medema M.H."/>
            <person name="Devos D.P."/>
            <person name="Kaster A.-K."/>
            <person name="Ovreas L."/>
            <person name="Rohde M."/>
            <person name="Galperin M.Y."/>
            <person name="Jogler C."/>
        </authorList>
    </citation>
    <scope>NUCLEOTIDE SEQUENCE [LARGE SCALE GENOMIC DNA]</scope>
    <source>
        <strain evidence="2 3">Poly59</strain>
    </source>
</reference>
<feature type="domain" description="Methyltransferase FkbM" evidence="1">
    <location>
        <begin position="44"/>
        <end position="207"/>
    </location>
</feature>
<dbReference type="EMBL" id="SJPX01000003">
    <property type="protein sequence ID" value="TWU51649.1"/>
    <property type="molecule type" value="Genomic_DNA"/>
</dbReference>
<organism evidence="2 3">
    <name type="scientific">Rubripirellula reticaptiva</name>
    <dbReference type="NCBI Taxonomy" id="2528013"/>
    <lineage>
        <taxon>Bacteria</taxon>
        <taxon>Pseudomonadati</taxon>
        <taxon>Planctomycetota</taxon>
        <taxon>Planctomycetia</taxon>
        <taxon>Pirellulales</taxon>
        <taxon>Pirellulaceae</taxon>
        <taxon>Rubripirellula</taxon>
    </lineage>
</organism>